<dbReference type="GO" id="GO:0045454">
    <property type="term" value="P:cell redox homeostasis"/>
    <property type="evidence" value="ECO:0007669"/>
    <property type="project" value="InterPro"/>
</dbReference>
<organism evidence="18 19">
    <name type="scientific">Mytilus edulis</name>
    <name type="common">Blue mussel</name>
    <dbReference type="NCBI Taxonomy" id="6550"/>
    <lineage>
        <taxon>Eukaryota</taxon>
        <taxon>Metazoa</taxon>
        <taxon>Spiralia</taxon>
        <taxon>Lophotrochozoa</taxon>
        <taxon>Mollusca</taxon>
        <taxon>Bivalvia</taxon>
        <taxon>Autobranchia</taxon>
        <taxon>Pteriomorphia</taxon>
        <taxon>Mytilida</taxon>
        <taxon>Mytiloidea</taxon>
        <taxon>Mytilidae</taxon>
        <taxon>Mytilinae</taxon>
        <taxon>Mytilus</taxon>
    </lineage>
</organism>
<keyword evidence="9 15" id="KW-0560">Oxidoreductase</keyword>
<dbReference type="EMBL" id="CAJPWZ010001806">
    <property type="protein sequence ID" value="CAG2224476.1"/>
    <property type="molecule type" value="Genomic_DNA"/>
</dbReference>
<keyword evidence="5" id="KW-0963">Cytoplasm</keyword>
<feature type="domain" description="Pyridine nucleotide-disulphide oxidoreductase dimerisation" evidence="16">
    <location>
        <begin position="629"/>
        <end position="720"/>
    </location>
</feature>
<dbReference type="GO" id="GO:0034599">
    <property type="term" value="P:cellular response to oxidative stress"/>
    <property type="evidence" value="ECO:0007669"/>
    <property type="project" value="TreeGrafter"/>
</dbReference>
<dbReference type="GO" id="GO:0005829">
    <property type="term" value="C:cytosol"/>
    <property type="evidence" value="ECO:0007669"/>
    <property type="project" value="TreeGrafter"/>
</dbReference>
<comment type="caution">
    <text evidence="18">The sequence shown here is derived from an EMBL/GenBank/DDBJ whole genome shotgun (WGS) entry which is preliminary data.</text>
</comment>
<evidence type="ECO:0000256" key="3">
    <source>
        <dbReference type="ARBA" id="ARBA00004496"/>
    </source>
</evidence>
<protein>
    <submittedName>
        <fullName evidence="18">GSR</fullName>
        <ecNumber evidence="18">1.8.1.7</ecNumber>
    </submittedName>
</protein>
<dbReference type="InterPro" id="IPR012999">
    <property type="entry name" value="Pyr_OxRdtase_I_AS"/>
</dbReference>
<dbReference type="FunFam" id="3.50.50.60:FF:000484">
    <property type="entry name" value="Glutathione reductase, mitochondrial"/>
    <property type="match status" value="1"/>
</dbReference>
<evidence type="ECO:0000256" key="6">
    <source>
        <dbReference type="ARBA" id="ARBA00022630"/>
    </source>
</evidence>
<dbReference type="SUPFAM" id="SSF55424">
    <property type="entry name" value="FAD/NAD-linked reductases, dimerisation (C-terminal) domain"/>
    <property type="match status" value="1"/>
</dbReference>
<dbReference type="OrthoDB" id="5956163at2759"/>
<dbReference type="GO" id="GO:0004362">
    <property type="term" value="F:glutathione-disulfide reductase (NADPH) activity"/>
    <property type="evidence" value="ECO:0007669"/>
    <property type="project" value="UniProtKB-EC"/>
</dbReference>
<keyword evidence="7 15" id="KW-0274">FAD</keyword>
<dbReference type="InterPro" id="IPR016156">
    <property type="entry name" value="FAD/NAD-linked_Rdtase_dimer_sf"/>
</dbReference>
<dbReference type="Proteomes" id="UP000683360">
    <property type="component" value="Unassembled WGS sequence"/>
</dbReference>
<dbReference type="GO" id="GO:0050660">
    <property type="term" value="F:flavin adenine dinucleotide binding"/>
    <property type="evidence" value="ECO:0007669"/>
    <property type="project" value="InterPro"/>
</dbReference>
<evidence type="ECO:0000256" key="12">
    <source>
        <dbReference type="ARBA" id="ARBA00023284"/>
    </source>
</evidence>
<sequence length="725" mass="80304">MPPIAKAFDFIVIGISSGGGLACARRAAEFGVKAAIVEEARWGGTCVNVGCVPKKVMFNTAMHAEFIHDHKDYGFDVDYKGFNWAKIKGTRDAYIKRLNGIYESNLEKSKVDKIEGHAILTEDRCVQVGGQKYSAEHILIATGGKPIVPTNIPGAEHGITSDGFFELETLPKKVVVVGAGYIAVELAGIFNSLGSDTSILIRFDEVLRAFDPTISTNVTVNMEQGGVKVMRRTQVKSVTKKENGLLDLELNTGDKMTDVDCLLWAVGRVPLSENIGLEKLGIKMDNKGHIVVDEFQNTTGSKIYALGDVCGKALLTPVAIAAGRKLAHRLFDNKSDWKLDYTDIPTVIFSHPPSATLGLTQGKLYYWKLDYTDIPTVIFSHPPSATLGLTQVIFSHPPSATLGLTQGKLYYWKLDYTDIPTVIFSHPPSATLGLTQGKLYYWKLDYTDIPTVIFSHPPSATLGLTQGKLYYWKLDYTDIPTVIFSHPPSATLGLTQGKLYYWKLDYTDIPTVIFSHPPNATLGLTQGKLYYWKLDYTDIPTVIFSHPPSATLGLTQGKLYYWKLDYTDIPTVIFSHPPSATLGLTQGKLYYWKLDYTDIPTVIFSHPPSATLGLTQGKLYYWKLDYTDIPTVIFSHPPSATLGLTQAEAEEKYGKEKIKAYKSEFTPMYFAVTTRKEKCHMKLICLLPNEKVIGLHMVGQGVDEMLQGFSVAVKMGATKLNLIQL</sequence>
<keyword evidence="11" id="KW-1015">Disulfide bond</keyword>
<reference evidence="18" key="1">
    <citation type="submission" date="2021-03" db="EMBL/GenBank/DDBJ databases">
        <authorList>
            <person name="Bekaert M."/>
        </authorList>
    </citation>
    <scope>NUCLEOTIDE SEQUENCE</scope>
</reference>
<evidence type="ECO:0000256" key="8">
    <source>
        <dbReference type="ARBA" id="ARBA00022857"/>
    </source>
</evidence>
<dbReference type="AlphaFoldDB" id="A0A8S3SRT5"/>
<evidence type="ECO:0000256" key="9">
    <source>
        <dbReference type="ARBA" id="ARBA00023002"/>
    </source>
</evidence>
<dbReference type="Gene3D" id="3.30.390.30">
    <property type="match status" value="1"/>
</dbReference>
<accession>A0A8S3SRT5</accession>
<keyword evidence="19" id="KW-1185">Reference proteome</keyword>
<evidence type="ECO:0000259" key="16">
    <source>
        <dbReference type="Pfam" id="PF02852"/>
    </source>
</evidence>
<dbReference type="PRINTS" id="PR00411">
    <property type="entry name" value="PNDRDTASEI"/>
</dbReference>
<keyword evidence="12 15" id="KW-0676">Redox-active center</keyword>
<evidence type="ECO:0000256" key="7">
    <source>
        <dbReference type="ARBA" id="ARBA00022827"/>
    </source>
</evidence>
<dbReference type="GO" id="GO:0005739">
    <property type="term" value="C:mitochondrion"/>
    <property type="evidence" value="ECO:0007669"/>
    <property type="project" value="UniProtKB-SubCell"/>
</dbReference>
<evidence type="ECO:0000313" key="18">
    <source>
        <dbReference type="EMBL" id="CAG2224476.1"/>
    </source>
</evidence>
<proteinExistence type="inferred from homology"/>
<dbReference type="InterPro" id="IPR023753">
    <property type="entry name" value="FAD/NAD-binding_dom"/>
</dbReference>
<comment type="function">
    <text evidence="14">Catalyzes the reduction of glutathione disulfide (GSSG) to reduced glutathione (GSH). Constitutes the major mechanism to maintain a high GSH:GSSG ratio in the cytosol.</text>
</comment>
<comment type="subcellular location">
    <subcellularLocation>
        <location evidence="3">Cytoplasm</location>
    </subcellularLocation>
    <subcellularLocation>
        <location evidence="2">Mitochondrion</location>
    </subcellularLocation>
</comment>
<dbReference type="InterPro" id="IPR036188">
    <property type="entry name" value="FAD/NAD-bd_sf"/>
</dbReference>
<comment type="cofactor">
    <cofactor evidence="1">
        <name>FAD</name>
        <dbReference type="ChEBI" id="CHEBI:57692"/>
    </cofactor>
</comment>
<dbReference type="PROSITE" id="PS00076">
    <property type="entry name" value="PYRIDINE_REDOX_1"/>
    <property type="match status" value="1"/>
</dbReference>
<dbReference type="InterPro" id="IPR046952">
    <property type="entry name" value="GSHR/TRXR-like"/>
</dbReference>
<keyword evidence="10" id="KW-0496">Mitochondrion</keyword>
<evidence type="ECO:0000256" key="1">
    <source>
        <dbReference type="ARBA" id="ARBA00001974"/>
    </source>
</evidence>
<evidence type="ECO:0000256" key="4">
    <source>
        <dbReference type="ARBA" id="ARBA00007532"/>
    </source>
</evidence>
<dbReference type="FunFam" id="3.50.50.60:FF:000141">
    <property type="entry name" value="Glutathione reductase"/>
    <property type="match status" value="1"/>
</dbReference>
<dbReference type="GO" id="GO:0006749">
    <property type="term" value="P:glutathione metabolic process"/>
    <property type="evidence" value="ECO:0007669"/>
    <property type="project" value="TreeGrafter"/>
</dbReference>
<dbReference type="Pfam" id="PF02852">
    <property type="entry name" value="Pyr_redox_dim"/>
    <property type="match status" value="1"/>
</dbReference>
<keyword evidence="6 15" id="KW-0285">Flavoprotein</keyword>
<gene>
    <name evidence="18" type="ORF">MEDL_37683</name>
</gene>
<comment type="similarity">
    <text evidence="4 15">Belongs to the class-I pyridine nucleotide-disulfide oxidoreductase family.</text>
</comment>
<dbReference type="PANTHER" id="PTHR42737:SF2">
    <property type="entry name" value="GLUTATHIONE REDUCTASE"/>
    <property type="match status" value="1"/>
</dbReference>
<evidence type="ECO:0000256" key="10">
    <source>
        <dbReference type="ARBA" id="ARBA00023128"/>
    </source>
</evidence>
<dbReference type="PANTHER" id="PTHR42737">
    <property type="entry name" value="GLUTATHIONE REDUCTASE"/>
    <property type="match status" value="1"/>
</dbReference>
<dbReference type="Pfam" id="PF07992">
    <property type="entry name" value="Pyr_redox_2"/>
    <property type="match status" value="1"/>
</dbReference>
<dbReference type="PROSITE" id="PS51257">
    <property type="entry name" value="PROKAR_LIPOPROTEIN"/>
    <property type="match status" value="1"/>
</dbReference>
<dbReference type="PRINTS" id="PR00368">
    <property type="entry name" value="FADPNR"/>
</dbReference>
<comment type="catalytic activity">
    <reaction evidence="13">
        <text>2 glutathione + NADP(+) = glutathione disulfide + NADPH + H(+)</text>
        <dbReference type="Rhea" id="RHEA:11740"/>
        <dbReference type="ChEBI" id="CHEBI:15378"/>
        <dbReference type="ChEBI" id="CHEBI:57783"/>
        <dbReference type="ChEBI" id="CHEBI:57925"/>
        <dbReference type="ChEBI" id="CHEBI:58297"/>
        <dbReference type="ChEBI" id="CHEBI:58349"/>
        <dbReference type="EC" id="1.8.1.7"/>
    </reaction>
</comment>
<dbReference type="SUPFAM" id="SSF51905">
    <property type="entry name" value="FAD/NAD(P)-binding domain"/>
    <property type="match status" value="1"/>
</dbReference>
<dbReference type="FunFam" id="3.50.50.60:FF:000671">
    <property type="entry name" value="Thioredoxin reductase 2, tandem duplicate 1"/>
    <property type="match status" value="1"/>
</dbReference>
<evidence type="ECO:0000256" key="14">
    <source>
        <dbReference type="ARBA" id="ARBA00056905"/>
    </source>
</evidence>
<dbReference type="InterPro" id="IPR004099">
    <property type="entry name" value="Pyr_nucl-diS_OxRdtase_dimer"/>
</dbReference>
<keyword evidence="8" id="KW-0521">NADP</keyword>
<dbReference type="EC" id="1.8.1.7" evidence="18"/>
<evidence type="ECO:0000256" key="15">
    <source>
        <dbReference type="RuleBase" id="RU003691"/>
    </source>
</evidence>
<evidence type="ECO:0000256" key="2">
    <source>
        <dbReference type="ARBA" id="ARBA00004173"/>
    </source>
</evidence>
<evidence type="ECO:0000256" key="13">
    <source>
        <dbReference type="ARBA" id="ARBA00049142"/>
    </source>
</evidence>
<evidence type="ECO:0000256" key="11">
    <source>
        <dbReference type="ARBA" id="ARBA00023157"/>
    </source>
</evidence>
<evidence type="ECO:0000313" key="19">
    <source>
        <dbReference type="Proteomes" id="UP000683360"/>
    </source>
</evidence>
<dbReference type="Gene3D" id="3.50.50.60">
    <property type="entry name" value="FAD/NAD(P)-binding domain"/>
    <property type="match status" value="1"/>
</dbReference>
<name>A0A8S3SRT5_MYTED</name>
<evidence type="ECO:0000259" key="17">
    <source>
        <dbReference type="Pfam" id="PF07992"/>
    </source>
</evidence>
<evidence type="ECO:0000256" key="5">
    <source>
        <dbReference type="ARBA" id="ARBA00022490"/>
    </source>
</evidence>
<feature type="domain" description="FAD/NAD(P)-binding" evidence="17">
    <location>
        <begin position="9"/>
        <end position="323"/>
    </location>
</feature>